<keyword evidence="3" id="KW-0804">Transcription</keyword>
<dbReference type="SMART" id="SM00354">
    <property type="entry name" value="HTH_LACI"/>
    <property type="match status" value="1"/>
</dbReference>
<dbReference type="STRING" id="440168.SAMN04487974_102486"/>
<dbReference type="PANTHER" id="PTHR30146">
    <property type="entry name" value="LACI-RELATED TRANSCRIPTIONAL REPRESSOR"/>
    <property type="match status" value="1"/>
</dbReference>
<dbReference type="EMBL" id="FNCS01000002">
    <property type="protein sequence ID" value="SDG41409.1"/>
    <property type="molecule type" value="Genomic_DNA"/>
</dbReference>
<gene>
    <name evidence="5" type="ORF">SAMN04487974_102486</name>
</gene>
<dbReference type="SUPFAM" id="SSF53822">
    <property type="entry name" value="Periplasmic binding protein-like I"/>
    <property type="match status" value="1"/>
</dbReference>
<proteinExistence type="predicted"/>
<evidence type="ECO:0000256" key="2">
    <source>
        <dbReference type="ARBA" id="ARBA00023125"/>
    </source>
</evidence>
<dbReference type="InterPro" id="IPR028082">
    <property type="entry name" value="Peripla_BP_I"/>
</dbReference>
<evidence type="ECO:0000256" key="1">
    <source>
        <dbReference type="ARBA" id="ARBA00023015"/>
    </source>
</evidence>
<dbReference type="InterPro" id="IPR001761">
    <property type="entry name" value="Peripla_BP/Lac1_sug-bd_dom"/>
</dbReference>
<dbReference type="GO" id="GO:0003700">
    <property type="term" value="F:DNA-binding transcription factor activity"/>
    <property type="evidence" value="ECO:0007669"/>
    <property type="project" value="TreeGrafter"/>
</dbReference>
<accession>A0A1G7U2Y0</accession>
<dbReference type="InterPro" id="IPR010982">
    <property type="entry name" value="Lambda_DNA-bd_dom_sf"/>
</dbReference>
<dbReference type="Proteomes" id="UP000199495">
    <property type="component" value="Unassembled WGS sequence"/>
</dbReference>
<dbReference type="Gene3D" id="1.10.260.40">
    <property type="entry name" value="lambda repressor-like DNA-binding domains"/>
    <property type="match status" value="1"/>
</dbReference>
<dbReference type="CDD" id="cd01392">
    <property type="entry name" value="HTH_LacI"/>
    <property type="match status" value="1"/>
</dbReference>
<evidence type="ECO:0000256" key="3">
    <source>
        <dbReference type="ARBA" id="ARBA00023163"/>
    </source>
</evidence>
<dbReference type="PROSITE" id="PS50932">
    <property type="entry name" value="HTH_LACI_2"/>
    <property type="match status" value="1"/>
</dbReference>
<dbReference type="Pfam" id="PF00532">
    <property type="entry name" value="Peripla_BP_1"/>
    <property type="match status" value="1"/>
</dbReference>
<dbReference type="SUPFAM" id="SSF47413">
    <property type="entry name" value="lambda repressor-like DNA-binding domains"/>
    <property type="match status" value="1"/>
</dbReference>
<dbReference type="RefSeq" id="WP_176762545.1">
    <property type="nucleotide sequence ID" value="NZ_FNCS01000002.1"/>
</dbReference>
<keyword evidence="2" id="KW-0238">DNA-binding</keyword>
<dbReference type="AlphaFoldDB" id="A0A1G7U2Y0"/>
<evidence type="ECO:0000313" key="5">
    <source>
        <dbReference type="EMBL" id="SDG41409.1"/>
    </source>
</evidence>
<keyword evidence="1" id="KW-0805">Transcription regulation</keyword>
<feature type="domain" description="HTH lacI-type" evidence="4">
    <location>
        <begin position="19"/>
        <end position="73"/>
    </location>
</feature>
<reference evidence="5 6" key="1">
    <citation type="submission" date="2016-10" db="EMBL/GenBank/DDBJ databases">
        <authorList>
            <person name="de Groot N.N."/>
        </authorList>
    </citation>
    <scope>NUCLEOTIDE SEQUENCE [LARGE SCALE GENOMIC DNA]</scope>
    <source>
        <strain evidence="5 6">CGMCC 1.10267</strain>
    </source>
</reference>
<organism evidence="5 6">
    <name type="scientific">Pelagibacterium luteolum</name>
    <dbReference type="NCBI Taxonomy" id="440168"/>
    <lineage>
        <taxon>Bacteria</taxon>
        <taxon>Pseudomonadati</taxon>
        <taxon>Pseudomonadota</taxon>
        <taxon>Alphaproteobacteria</taxon>
        <taxon>Hyphomicrobiales</taxon>
        <taxon>Devosiaceae</taxon>
        <taxon>Pelagibacterium</taxon>
    </lineage>
</organism>
<dbReference type="InterPro" id="IPR000843">
    <property type="entry name" value="HTH_LacI"/>
</dbReference>
<evidence type="ECO:0000313" key="6">
    <source>
        <dbReference type="Proteomes" id="UP000199495"/>
    </source>
</evidence>
<dbReference type="Pfam" id="PF00356">
    <property type="entry name" value="LacI"/>
    <property type="match status" value="1"/>
</dbReference>
<dbReference type="PANTHER" id="PTHR30146:SF109">
    <property type="entry name" value="HTH-TYPE TRANSCRIPTIONAL REGULATOR GALS"/>
    <property type="match status" value="1"/>
</dbReference>
<keyword evidence="6" id="KW-1185">Reference proteome</keyword>
<name>A0A1G7U2Y0_9HYPH</name>
<dbReference type="Gene3D" id="3.40.50.2300">
    <property type="match status" value="2"/>
</dbReference>
<protein>
    <submittedName>
        <fullName evidence="5">Transcriptional regulator, LacI family</fullName>
    </submittedName>
</protein>
<evidence type="ECO:0000259" key="4">
    <source>
        <dbReference type="PROSITE" id="PS50932"/>
    </source>
</evidence>
<dbReference type="GO" id="GO:0000976">
    <property type="term" value="F:transcription cis-regulatory region binding"/>
    <property type="evidence" value="ECO:0007669"/>
    <property type="project" value="TreeGrafter"/>
</dbReference>
<sequence>MSIGSNRARKLSGAQPRNVTIKDLAAELELSITTISRALNGYADVGEKTRKKVIDAARRMGYMPNRNAQRLVTRRSHSIGWIQSDDDNKYADPHFIEVMAGVLREARIAHYDIVMTSETPGRELETYERYVRDGSVDGFVVDLPRPNDPRIGYLLEVGVPFVVHGREQRHDQYGWVDVDNYGNFYNLTKLILANGHTRFAFINGDERFLYARTRREAVFDCLHDLGLPSDSVTYLEGTHPMVEAGFQLTDLALAEDPGLTAFAYSSILLATDGHRALTRAGKEPGKDVMLFSMNDELQYMNLASMEGQITYIRSSLRAAGRAMVAEVIRQCERKTQTGTLIPSLFELGEGVSGAAIEGKVHFA</sequence>